<organism evidence="6 7">
    <name type="scientific">Pusillibacter faecalis</name>
    <dbReference type="NCBI Taxonomy" id="2714358"/>
    <lineage>
        <taxon>Bacteria</taxon>
        <taxon>Bacillati</taxon>
        <taxon>Bacillota</taxon>
        <taxon>Clostridia</taxon>
        <taxon>Eubacteriales</taxon>
        <taxon>Oscillospiraceae</taxon>
        <taxon>Pusillibacter</taxon>
    </lineage>
</organism>
<dbReference type="Pfam" id="PF14501">
    <property type="entry name" value="HATPase_c_5"/>
    <property type="match status" value="1"/>
</dbReference>
<feature type="transmembrane region" description="Helical" evidence="4">
    <location>
        <begin position="6"/>
        <end position="28"/>
    </location>
</feature>
<feature type="transmembrane region" description="Helical" evidence="4">
    <location>
        <begin position="87"/>
        <end position="110"/>
    </location>
</feature>
<accession>A0A810Q7J5</accession>
<dbReference type="SMART" id="SM00387">
    <property type="entry name" value="HATPase_c"/>
    <property type="match status" value="1"/>
</dbReference>
<feature type="transmembrane region" description="Helical" evidence="4">
    <location>
        <begin position="195"/>
        <end position="215"/>
    </location>
</feature>
<sequence length="429" mass="47866">MGHVLWLFWVYGGYFLSVATSGFFLYRLCAPFVRPRKGRVWNALLFLNLMGASGMVIWIGDPNLLYTLPVYFALFLLATRGDWVGRLAVCIILFCLEMSVCAFLDSYVQFFNDYGLYDLYDVVTRLARPLTFGALWLLLRRRLPREPATLSRRLWKLVLGLAAMPLCALIAVVLLTFRKYDSAEVDAVAMSQGVVVLPFTLLTSLVLLLAILILAEHERLEQSNRLAALREVYYQGLRQQETQVRTLRHDLRNHLTVIRGLLEQGKTAETLGYLVQIAGSPALRGTKRFCDNETANVVLAAKEEQMQRQGVAADIAVSLPRELPVADMDLTALLGNALDNAIEAVCQAEERRITVRCRADKGLLMLRVENTMRGGVRPDLATTKPDKSAHGFGIAGMREIAERYGGSLDAQAGSGRFELLVCLPLPKTP</sequence>
<gene>
    <name evidence="6" type="ORF">MM59RIKEN_12630</name>
</gene>
<dbReference type="SUPFAM" id="SSF55890">
    <property type="entry name" value="Sporulation response regulatory protein Spo0B"/>
    <property type="match status" value="1"/>
</dbReference>
<dbReference type="AlphaFoldDB" id="A0A810Q7J5"/>
<protein>
    <submittedName>
        <fullName evidence="6">Sensor histidine kinase</fullName>
    </submittedName>
</protein>
<evidence type="ECO:0000256" key="2">
    <source>
        <dbReference type="ARBA" id="ARBA00022679"/>
    </source>
</evidence>
<dbReference type="GO" id="GO:0042802">
    <property type="term" value="F:identical protein binding"/>
    <property type="evidence" value="ECO:0007669"/>
    <property type="project" value="TreeGrafter"/>
</dbReference>
<dbReference type="InterPro" id="IPR032834">
    <property type="entry name" value="NatK-like_C"/>
</dbReference>
<feature type="transmembrane region" description="Helical" evidence="4">
    <location>
        <begin position="40"/>
        <end position="58"/>
    </location>
</feature>
<dbReference type="EMBL" id="AP023420">
    <property type="protein sequence ID" value="BCK83944.1"/>
    <property type="molecule type" value="Genomic_DNA"/>
</dbReference>
<dbReference type="Gene3D" id="1.10.287.130">
    <property type="match status" value="1"/>
</dbReference>
<dbReference type="SUPFAM" id="SSF55874">
    <property type="entry name" value="ATPase domain of HSP90 chaperone/DNA topoisomerase II/histidine kinase"/>
    <property type="match status" value="1"/>
</dbReference>
<feature type="domain" description="Histidine kinase/HSP90-like ATPase" evidence="5">
    <location>
        <begin position="325"/>
        <end position="427"/>
    </location>
</feature>
<dbReference type="InterPro" id="IPR036890">
    <property type="entry name" value="HATPase_C_sf"/>
</dbReference>
<evidence type="ECO:0000313" key="6">
    <source>
        <dbReference type="EMBL" id="BCK83944.1"/>
    </source>
</evidence>
<evidence type="ECO:0000256" key="1">
    <source>
        <dbReference type="ARBA" id="ARBA00022553"/>
    </source>
</evidence>
<feature type="transmembrane region" description="Helical" evidence="4">
    <location>
        <begin position="122"/>
        <end position="139"/>
    </location>
</feature>
<evidence type="ECO:0000313" key="7">
    <source>
        <dbReference type="Proteomes" id="UP000679848"/>
    </source>
</evidence>
<dbReference type="GO" id="GO:0000155">
    <property type="term" value="F:phosphorelay sensor kinase activity"/>
    <property type="evidence" value="ECO:0007669"/>
    <property type="project" value="InterPro"/>
</dbReference>
<proteinExistence type="predicted"/>
<keyword evidence="4" id="KW-0812">Transmembrane</keyword>
<keyword evidence="4" id="KW-0472">Membrane</keyword>
<dbReference type="KEGG" id="pfaa:MM59RIKEN_12630"/>
<feature type="transmembrane region" description="Helical" evidence="4">
    <location>
        <begin position="154"/>
        <end position="175"/>
    </location>
</feature>
<keyword evidence="4" id="KW-1133">Transmembrane helix</keyword>
<dbReference type="Gene3D" id="3.30.565.10">
    <property type="entry name" value="Histidine kinase-like ATPase, C-terminal domain"/>
    <property type="match status" value="1"/>
</dbReference>
<reference evidence="6" key="1">
    <citation type="submission" date="2020-09" db="EMBL/GenBank/DDBJ databases">
        <title>New species isolated from human feces.</title>
        <authorList>
            <person name="Kitahara M."/>
            <person name="Shigeno Y."/>
            <person name="Shime M."/>
            <person name="Matsumoto Y."/>
            <person name="Nakamura S."/>
            <person name="Motooka D."/>
            <person name="Fukuoka S."/>
            <person name="Nishikawa H."/>
            <person name="Benno Y."/>
        </authorList>
    </citation>
    <scope>NUCLEOTIDE SEQUENCE</scope>
    <source>
        <strain evidence="6">MM59</strain>
    </source>
</reference>
<dbReference type="PANTHER" id="PTHR40448:SF1">
    <property type="entry name" value="TWO-COMPONENT SENSOR HISTIDINE KINASE"/>
    <property type="match status" value="1"/>
</dbReference>
<keyword evidence="2" id="KW-0808">Transferase</keyword>
<dbReference type="InterPro" id="IPR016120">
    <property type="entry name" value="Sig_transdc_His_kin_SpoOB"/>
</dbReference>
<dbReference type="CDD" id="cd16935">
    <property type="entry name" value="HATPase_AgrC-ComD-like"/>
    <property type="match status" value="1"/>
</dbReference>
<dbReference type="PANTHER" id="PTHR40448">
    <property type="entry name" value="TWO-COMPONENT SENSOR HISTIDINE KINASE"/>
    <property type="match status" value="1"/>
</dbReference>
<keyword evidence="3 6" id="KW-0418">Kinase</keyword>
<evidence type="ECO:0000259" key="5">
    <source>
        <dbReference type="SMART" id="SM00387"/>
    </source>
</evidence>
<keyword evidence="7" id="KW-1185">Reference proteome</keyword>
<name>A0A810Q7J5_9FIRM</name>
<keyword evidence="1" id="KW-0597">Phosphoprotein</keyword>
<dbReference type="RefSeq" id="WP_213542932.1">
    <property type="nucleotide sequence ID" value="NZ_AP023420.1"/>
</dbReference>
<evidence type="ECO:0000256" key="3">
    <source>
        <dbReference type="ARBA" id="ARBA00022777"/>
    </source>
</evidence>
<feature type="transmembrane region" description="Helical" evidence="4">
    <location>
        <begin position="64"/>
        <end position="80"/>
    </location>
</feature>
<dbReference type="InterPro" id="IPR003594">
    <property type="entry name" value="HATPase_dom"/>
</dbReference>
<evidence type="ECO:0000256" key="4">
    <source>
        <dbReference type="SAM" id="Phobius"/>
    </source>
</evidence>
<dbReference type="Proteomes" id="UP000679848">
    <property type="component" value="Chromosome"/>
</dbReference>